<reference evidence="1 2" key="1">
    <citation type="journal article" date="2019" name="Sci. Rep.">
        <title>A high-quality genome of Eragrostis curvula grass provides insights into Poaceae evolution and supports new strategies to enhance forage quality.</title>
        <authorList>
            <person name="Carballo J."/>
            <person name="Santos B.A.C.M."/>
            <person name="Zappacosta D."/>
            <person name="Garbus I."/>
            <person name="Selva J.P."/>
            <person name="Gallo C.A."/>
            <person name="Diaz A."/>
            <person name="Albertini E."/>
            <person name="Caccamo M."/>
            <person name="Echenique V."/>
        </authorList>
    </citation>
    <scope>NUCLEOTIDE SEQUENCE [LARGE SCALE GENOMIC DNA]</scope>
    <source>
        <strain evidence="2">cv. Victoria</strain>
        <tissue evidence="1">Leaf</tissue>
    </source>
</reference>
<name>A0A5J9TLJ3_9POAL</name>
<accession>A0A5J9TLJ3</accession>
<dbReference type="AlphaFoldDB" id="A0A5J9TLJ3"/>
<keyword evidence="2" id="KW-1185">Reference proteome</keyword>
<organism evidence="1 2">
    <name type="scientific">Eragrostis curvula</name>
    <name type="common">weeping love grass</name>
    <dbReference type="NCBI Taxonomy" id="38414"/>
    <lineage>
        <taxon>Eukaryota</taxon>
        <taxon>Viridiplantae</taxon>
        <taxon>Streptophyta</taxon>
        <taxon>Embryophyta</taxon>
        <taxon>Tracheophyta</taxon>
        <taxon>Spermatophyta</taxon>
        <taxon>Magnoliopsida</taxon>
        <taxon>Liliopsida</taxon>
        <taxon>Poales</taxon>
        <taxon>Poaceae</taxon>
        <taxon>PACMAD clade</taxon>
        <taxon>Chloridoideae</taxon>
        <taxon>Eragrostideae</taxon>
        <taxon>Eragrostidinae</taxon>
        <taxon>Eragrostis</taxon>
    </lineage>
</organism>
<gene>
    <name evidence="1" type="ORF">EJB05_45814</name>
</gene>
<comment type="caution">
    <text evidence="1">The sequence shown here is derived from an EMBL/GenBank/DDBJ whole genome shotgun (WGS) entry which is preliminary data.</text>
</comment>
<evidence type="ECO:0000313" key="1">
    <source>
        <dbReference type="EMBL" id="TVU12182.1"/>
    </source>
</evidence>
<evidence type="ECO:0000313" key="2">
    <source>
        <dbReference type="Proteomes" id="UP000324897"/>
    </source>
</evidence>
<dbReference type="Gramene" id="TVU12182">
    <property type="protein sequence ID" value="TVU12182"/>
    <property type="gene ID" value="EJB05_45814"/>
</dbReference>
<sequence>MIVSSLFLSHGRQQISTEFWAILSVSDVEQTGTGGRDTTNYNVHCRDILALAYAEQNFNYITGMKNFTCMFLQLRLDHITAWQDDKPTDTVDSYTHPPLRVIVRLLRLFSEAPIG</sequence>
<feature type="non-terminal residue" evidence="1">
    <location>
        <position position="1"/>
    </location>
</feature>
<dbReference type="EMBL" id="RWGY01000039">
    <property type="protein sequence ID" value="TVU12182.1"/>
    <property type="molecule type" value="Genomic_DNA"/>
</dbReference>
<protein>
    <submittedName>
        <fullName evidence="1">Uncharacterized protein</fullName>
    </submittedName>
</protein>
<dbReference type="Proteomes" id="UP000324897">
    <property type="component" value="Chromosome 3"/>
</dbReference>
<proteinExistence type="predicted"/>